<reference evidence="2 3" key="1">
    <citation type="submission" date="2017-11" db="EMBL/GenBank/DDBJ databases">
        <title>De-novo sequencing of pomegranate (Punica granatum L.) genome.</title>
        <authorList>
            <person name="Akparov Z."/>
            <person name="Amiraslanov A."/>
            <person name="Hajiyeva S."/>
            <person name="Abbasov M."/>
            <person name="Kaur K."/>
            <person name="Hamwieh A."/>
            <person name="Solovyev V."/>
            <person name="Salamov A."/>
            <person name="Braich B."/>
            <person name="Kosarev P."/>
            <person name="Mahmoud A."/>
            <person name="Hajiyev E."/>
            <person name="Babayeva S."/>
            <person name="Izzatullayeva V."/>
            <person name="Mammadov A."/>
            <person name="Mammadov A."/>
            <person name="Sharifova S."/>
            <person name="Ojaghi J."/>
            <person name="Eynullazada K."/>
            <person name="Bayramov B."/>
            <person name="Abdulazimova A."/>
            <person name="Shahmuradov I."/>
        </authorList>
    </citation>
    <scope>NUCLEOTIDE SEQUENCE [LARGE SCALE GENOMIC DNA]</scope>
    <source>
        <strain evidence="3">cv. AG2017</strain>
        <tissue evidence="2">Leaf</tissue>
    </source>
</reference>
<dbReference type="AlphaFoldDB" id="A0A2I0JH08"/>
<proteinExistence type="predicted"/>
<evidence type="ECO:0000256" key="1">
    <source>
        <dbReference type="SAM" id="MobiDB-lite"/>
    </source>
</evidence>
<feature type="region of interest" description="Disordered" evidence="1">
    <location>
        <begin position="1"/>
        <end position="23"/>
    </location>
</feature>
<dbReference type="Proteomes" id="UP000233551">
    <property type="component" value="Unassembled WGS sequence"/>
</dbReference>
<name>A0A2I0JH08_PUNGR</name>
<organism evidence="2 3">
    <name type="scientific">Punica granatum</name>
    <name type="common">Pomegranate</name>
    <dbReference type="NCBI Taxonomy" id="22663"/>
    <lineage>
        <taxon>Eukaryota</taxon>
        <taxon>Viridiplantae</taxon>
        <taxon>Streptophyta</taxon>
        <taxon>Embryophyta</taxon>
        <taxon>Tracheophyta</taxon>
        <taxon>Spermatophyta</taxon>
        <taxon>Magnoliopsida</taxon>
        <taxon>eudicotyledons</taxon>
        <taxon>Gunneridae</taxon>
        <taxon>Pentapetalae</taxon>
        <taxon>rosids</taxon>
        <taxon>malvids</taxon>
        <taxon>Myrtales</taxon>
        <taxon>Lythraceae</taxon>
        <taxon>Punica</taxon>
    </lineage>
</organism>
<accession>A0A2I0JH08</accession>
<evidence type="ECO:0000313" key="3">
    <source>
        <dbReference type="Proteomes" id="UP000233551"/>
    </source>
</evidence>
<gene>
    <name evidence="2" type="ORF">CRG98_024143</name>
</gene>
<dbReference type="EMBL" id="PGOL01001693">
    <property type="protein sequence ID" value="PKI55531.1"/>
    <property type="molecule type" value="Genomic_DNA"/>
</dbReference>
<feature type="region of interest" description="Disordered" evidence="1">
    <location>
        <begin position="60"/>
        <end position="95"/>
    </location>
</feature>
<protein>
    <submittedName>
        <fullName evidence="2">Uncharacterized protein</fullName>
    </submittedName>
</protein>
<sequence>MDSMSLEASDLQEKGHAQTGNSTVTGKLECSCLQVSKAHRTEDTTVGQRRFSTELPARACRREVTEDNENGDDVGSVMRNSVVEPRGREQLSMKRGAWAWQSSWLRGGREERDELGELVIAESQIAGHGKNCRG</sequence>
<comment type="caution">
    <text evidence="2">The sequence shown here is derived from an EMBL/GenBank/DDBJ whole genome shotgun (WGS) entry which is preliminary data.</text>
</comment>
<evidence type="ECO:0000313" key="2">
    <source>
        <dbReference type="EMBL" id="PKI55531.1"/>
    </source>
</evidence>
<keyword evidence="3" id="KW-1185">Reference proteome</keyword>